<organism evidence="3 4">
    <name type="scientific">Gracilariopsis chorda</name>
    <dbReference type="NCBI Taxonomy" id="448386"/>
    <lineage>
        <taxon>Eukaryota</taxon>
        <taxon>Rhodophyta</taxon>
        <taxon>Florideophyceae</taxon>
        <taxon>Rhodymeniophycidae</taxon>
        <taxon>Gracilariales</taxon>
        <taxon>Gracilariaceae</taxon>
        <taxon>Gracilariopsis</taxon>
    </lineage>
</organism>
<feature type="binding site" evidence="1">
    <location>
        <position position="222"/>
    </location>
    <ligand>
        <name>2-oxoglutarate</name>
        <dbReference type="ChEBI" id="CHEBI:16810"/>
    </ligand>
</feature>
<dbReference type="EMBL" id="NBIV01000129">
    <property type="protein sequence ID" value="PXF43317.1"/>
    <property type="molecule type" value="Genomic_DNA"/>
</dbReference>
<dbReference type="Gene3D" id="2.60.120.590">
    <property type="entry name" value="Alpha-ketoglutarate-dependent dioxygenase AlkB-like"/>
    <property type="match status" value="1"/>
</dbReference>
<evidence type="ECO:0000256" key="1">
    <source>
        <dbReference type="PIRSR" id="PIRSR632852-1"/>
    </source>
</evidence>
<dbReference type="PROSITE" id="PS51471">
    <property type="entry name" value="FE2OG_OXY"/>
    <property type="match status" value="1"/>
</dbReference>
<sequence>MRPRDANRLNSLCAGDQKVNSSFRTAPEKITFYKHFLTKLEADELLQATVDARSWARTPVTFFGKKVLQPRDTAFFGTKLYTYSDERRQPTGWQDDPPASTALHELGHRIETALGLPTEWFNVILANRYHNGRDFMGWHSDNERSLGDEPIIASISIGAQRRFLVRLRAAYHTGDTPEKIEYVLEHGSLLVMSGKMQSFYQHSLPKVALSKCNSLRLNFTYRRVVNESDHSKNQE</sequence>
<reference evidence="3 4" key="1">
    <citation type="journal article" date="2018" name="Mol. Biol. Evol.">
        <title>Analysis of the draft genome of the red seaweed Gracilariopsis chorda provides insights into genome size evolution in Rhodophyta.</title>
        <authorList>
            <person name="Lee J."/>
            <person name="Yang E.C."/>
            <person name="Graf L."/>
            <person name="Yang J.H."/>
            <person name="Qiu H."/>
            <person name="Zel Zion U."/>
            <person name="Chan C.X."/>
            <person name="Stephens T.G."/>
            <person name="Weber A.P.M."/>
            <person name="Boo G.H."/>
            <person name="Boo S.M."/>
            <person name="Kim K.M."/>
            <person name="Shin Y."/>
            <person name="Jung M."/>
            <person name="Lee S.J."/>
            <person name="Yim H.S."/>
            <person name="Lee J.H."/>
            <person name="Bhattacharya D."/>
            <person name="Yoon H.S."/>
        </authorList>
    </citation>
    <scope>NUCLEOTIDE SEQUENCE [LARGE SCALE GENOMIC DNA]</scope>
    <source>
        <strain evidence="3 4">SKKU-2015</strain>
        <tissue evidence="3">Whole body</tissue>
    </source>
</reference>
<dbReference type="AlphaFoldDB" id="A0A2V3IMN7"/>
<keyword evidence="4" id="KW-1185">Reference proteome</keyword>
<dbReference type="GO" id="GO:0008198">
    <property type="term" value="F:ferrous iron binding"/>
    <property type="evidence" value="ECO:0007669"/>
    <property type="project" value="TreeGrafter"/>
</dbReference>
<dbReference type="SUPFAM" id="SSF51197">
    <property type="entry name" value="Clavaminate synthase-like"/>
    <property type="match status" value="1"/>
</dbReference>
<dbReference type="OrthoDB" id="545910at2759"/>
<feature type="binding site" evidence="1">
    <location>
        <begin position="81"/>
        <end position="83"/>
    </location>
    <ligand>
        <name>substrate</name>
    </ligand>
</feature>
<protein>
    <submittedName>
        <fullName evidence="3">Alpha-ketoglutarate-dependent dioxygenase alkB-like</fullName>
    </submittedName>
</protein>
<dbReference type="STRING" id="448386.A0A2V3IMN7"/>
<dbReference type="InterPro" id="IPR037151">
    <property type="entry name" value="AlkB-like_sf"/>
</dbReference>
<feature type="binding site" evidence="1">
    <location>
        <begin position="63"/>
        <end position="65"/>
    </location>
    <ligand>
        <name>substrate</name>
    </ligand>
</feature>
<dbReference type="InterPro" id="IPR005123">
    <property type="entry name" value="Oxoglu/Fe-dep_dioxygenase_dom"/>
</dbReference>
<keyword evidence="3" id="KW-0560">Oxidoreductase</keyword>
<accession>A0A2V3IMN7</accession>
<gene>
    <name evidence="3" type="ORF">BWQ96_06956</name>
</gene>
<feature type="binding site" evidence="1">
    <location>
        <position position="220"/>
    </location>
    <ligand>
        <name>2-oxoglutarate</name>
        <dbReference type="ChEBI" id="CHEBI:16810"/>
    </ligand>
</feature>
<dbReference type="GO" id="GO:0035516">
    <property type="term" value="F:broad specificity oxidative DNA demethylase activity"/>
    <property type="evidence" value="ECO:0007669"/>
    <property type="project" value="TreeGrafter"/>
</dbReference>
<feature type="binding site" evidence="1">
    <location>
        <position position="127"/>
    </location>
    <ligand>
        <name>2-oxoglutarate</name>
        <dbReference type="ChEBI" id="CHEBI:16810"/>
    </ligand>
</feature>
<comment type="caution">
    <text evidence="3">The sequence shown here is derived from an EMBL/GenBank/DDBJ whole genome shotgun (WGS) entry which is preliminary data.</text>
</comment>
<feature type="domain" description="Fe2OG dioxygenase" evidence="2">
    <location>
        <begin position="120"/>
        <end position="225"/>
    </location>
</feature>
<dbReference type="InterPro" id="IPR027450">
    <property type="entry name" value="AlkB-like"/>
</dbReference>
<dbReference type="GO" id="GO:0006307">
    <property type="term" value="P:DNA alkylation repair"/>
    <property type="evidence" value="ECO:0007669"/>
    <property type="project" value="TreeGrafter"/>
</dbReference>
<feature type="binding site" evidence="1">
    <location>
        <position position="139"/>
    </location>
    <ligand>
        <name>2-oxoglutarate</name>
        <dbReference type="ChEBI" id="CHEBI:16810"/>
    </ligand>
</feature>
<name>A0A2V3IMN7_9FLOR</name>
<dbReference type="Proteomes" id="UP000247409">
    <property type="component" value="Unassembled WGS sequence"/>
</dbReference>
<dbReference type="InterPro" id="IPR032852">
    <property type="entry name" value="ALKBH2"/>
</dbReference>
<evidence type="ECO:0000313" key="4">
    <source>
        <dbReference type="Proteomes" id="UP000247409"/>
    </source>
</evidence>
<dbReference type="GO" id="GO:0051747">
    <property type="term" value="F:cytosine C-5 DNA demethylase activity"/>
    <property type="evidence" value="ECO:0007669"/>
    <property type="project" value="TreeGrafter"/>
</dbReference>
<feature type="binding site" evidence="1">
    <location>
        <position position="129"/>
    </location>
    <ligand>
        <name>2-oxoglutarate</name>
        <dbReference type="ChEBI" id="CHEBI:16810"/>
    </ligand>
</feature>
<dbReference type="PANTHER" id="PTHR31573:SF1">
    <property type="entry name" value="DNA OXIDATIVE DEMETHYLASE ALKBH2"/>
    <property type="match status" value="1"/>
</dbReference>
<dbReference type="PANTHER" id="PTHR31573">
    <property type="entry name" value="ALPHA-KETOGLUTARATE-DEPENDENT DIOXYGENASE ALKB HOMOLOG 2"/>
    <property type="match status" value="1"/>
</dbReference>
<feature type="binding site" evidence="1">
    <location>
        <position position="202"/>
    </location>
    <ligand>
        <name>2-oxoglutarate</name>
        <dbReference type="ChEBI" id="CHEBI:16810"/>
    </ligand>
</feature>
<evidence type="ECO:0000259" key="2">
    <source>
        <dbReference type="PROSITE" id="PS51471"/>
    </source>
</evidence>
<evidence type="ECO:0000313" key="3">
    <source>
        <dbReference type="EMBL" id="PXF43317.1"/>
    </source>
</evidence>
<keyword evidence="3" id="KW-0223">Dioxygenase</keyword>
<feature type="binding site" evidence="1">
    <location>
        <position position="216"/>
    </location>
    <ligand>
        <name>2-oxoglutarate</name>
        <dbReference type="ChEBI" id="CHEBI:16810"/>
    </ligand>
</feature>
<dbReference type="Pfam" id="PF13532">
    <property type="entry name" value="2OG-FeII_Oxy_2"/>
    <property type="match status" value="1"/>
</dbReference>
<proteinExistence type="predicted"/>